<feature type="binding site" evidence="6">
    <location>
        <begin position="35"/>
        <end position="37"/>
    </location>
    <ligand>
        <name>S-adenosyl-L-methionine</name>
        <dbReference type="ChEBI" id="CHEBI:59789"/>
    </ligand>
</feature>
<dbReference type="PANTHER" id="PTHR11265">
    <property type="entry name" value="S-ADENOSYL-METHYLTRANSFERASE MRAW"/>
    <property type="match status" value="1"/>
</dbReference>
<dbReference type="GO" id="GO:0071424">
    <property type="term" value="F:rRNA (cytosine-N4-)-methyltransferase activity"/>
    <property type="evidence" value="ECO:0007669"/>
    <property type="project" value="UniProtKB-UniRule"/>
</dbReference>
<dbReference type="InterPro" id="IPR023397">
    <property type="entry name" value="SAM-dep_MeTrfase_MraW_recog"/>
</dbReference>
<keyword evidence="5 6" id="KW-0949">S-adenosyl-L-methionine</keyword>
<accession>A0A650F3Q2</accession>
<feature type="binding site" evidence="6">
    <location>
        <position position="55"/>
    </location>
    <ligand>
        <name>S-adenosyl-L-methionine</name>
        <dbReference type="ChEBI" id="CHEBI:59789"/>
    </ligand>
</feature>
<dbReference type="GO" id="GO:0070475">
    <property type="term" value="P:rRNA base methylation"/>
    <property type="evidence" value="ECO:0007669"/>
    <property type="project" value="UniProtKB-UniRule"/>
</dbReference>
<name>A0A650F3Q2_9BACT</name>
<evidence type="ECO:0000256" key="1">
    <source>
        <dbReference type="ARBA" id="ARBA00010396"/>
    </source>
</evidence>
<evidence type="ECO:0000256" key="4">
    <source>
        <dbReference type="ARBA" id="ARBA00022679"/>
    </source>
</evidence>
<evidence type="ECO:0000256" key="6">
    <source>
        <dbReference type="HAMAP-Rule" id="MF_01007"/>
    </source>
</evidence>
<comment type="subcellular location">
    <subcellularLocation>
        <location evidence="6">Cytoplasm</location>
    </subcellularLocation>
</comment>
<organism evidence="7">
    <name type="scientific">uncultured Elusimicrobia bacterium</name>
    <dbReference type="NCBI Taxonomy" id="699876"/>
    <lineage>
        <taxon>Bacteria</taxon>
        <taxon>Pseudomonadati</taxon>
        <taxon>Elusimicrobiota</taxon>
        <taxon>Elusimicrobia</taxon>
        <taxon>environmental samples</taxon>
    </lineage>
</organism>
<dbReference type="HAMAP" id="MF_01007">
    <property type="entry name" value="16SrRNA_methyltr_H"/>
    <property type="match status" value="1"/>
</dbReference>
<dbReference type="GO" id="GO:0005737">
    <property type="term" value="C:cytoplasm"/>
    <property type="evidence" value="ECO:0007669"/>
    <property type="project" value="UniProtKB-SubCell"/>
</dbReference>
<protein>
    <recommendedName>
        <fullName evidence="6">Ribosomal RNA small subunit methyltransferase H</fullName>
        <ecNumber evidence="6">2.1.1.199</ecNumber>
    </recommendedName>
    <alternativeName>
        <fullName evidence="6">16S rRNA m(4)C1402 methyltransferase</fullName>
    </alternativeName>
    <alternativeName>
        <fullName evidence="6">rRNA (cytosine-N(4)-)-methyltransferase RsmH</fullName>
    </alternativeName>
</protein>
<dbReference type="PANTHER" id="PTHR11265:SF0">
    <property type="entry name" value="12S RRNA N4-METHYLCYTIDINE METHYLTRANSFERASE"/>
    <property type="match status" value="1"/>
</dbReference>
<dbReference type="Gene3D" id="1.10.150.170">
    <property type="entry name" value="Putative methyltransferase TM0872, insert domain"/>
    <property type="match status" value="1"/>
</dbReference>
<dbReference type="PIRSF" id="PIRSF004486">
    <property type="entry name" value="MraW"/>
    <property type="match status" value="1"/>
</dbReference>
<proteinExistence type="inferred from homology"/>
<reference evidence="7" key="1">
    <citation type="journal article" date="2020" name="J. ISSAAS">
        <title>Lactobacilli and other gastrointestinal microbiota of Peromyscus leucopus, reservoir host for agents of Lyme disease and other zoonoses in North America.</title>
        <authorList>
            <person name="Milovic A."/>
            <person name="Bassam K."/>
            <person name="Shao H."/>
            <person name="Chatzistamou I."/>
            <person name="Tufts D.M."/>
            <person name="Diuk-Wasser M."/>
            <person name="Barbour A.G."/>
        </authorList>
    </citation>
    <scope>NUCLEOTIDE SEQUENCE</scope>
    <source>
        <strain evidence="7">LL30</strain>
    </source>
</reference>
<evidence type="ECO:0000256" key="2">
    <source>
        <dbReference type="ARBA" id="ARBA00022552"/>
    </source>
</evidence>
<feature type="binding site" evidence="6">
    <location>
        <position position="80"/>
    </location>
    <ligand>
        <name>S-adenosyl-L-methionine</name>
        <dbReference type="ChEBI" id="CHEBI:59789"/>
    </ligand>
</feature>
<dbReference type="EC" id="2.1.1.199" evidence="6"/>
<keyword evidence="2 6" id="KW-0698">rRNA processing</keyword>
<keyword evidence="3 6" id="KW-0489">Methyltransferase</keyword>
<comment type="similarity">
    <text evidence="1 6">Belongs to the methyltransferase superfamily. RsmH family.</text>
</comment>
<dbReference type="Pfam" id="PF01795">
    <property type="entry name" value="Methyltransf_5"/>
    <property type="match status" value="1"/>
</dbReference>
<evidence type="ECO:0000256" key="3">
    <source>
        <dbReference type="ARBA" id="ARBA00022603"/>
    </source>
</evidence>
<evidence type="ECO:0000256" key="5">
    <source>
        <dbReference type="ARBA" id="ARBA00022691"/>
    </source>
</evidence>
<dbReference type="NCBIfam" id="TIGR00006">
    <property type="entry name" value="16S rRNA (cytosine(1402)-N(4))-methyltransferase RsmH"/>
    <property type="match status" value="1"/>
</dbReference>
<gene>
    <name evidence="6 7" type="primary">rsmH</name>
    <name evidence="7" type="ORF">Elusimicrob1349_0250</name>
</gene>
<sequence>MTTNWTHIPIMAPQIADFLLTRPDGVYMDGTLGLGGHTKYFLSRLGPQARVLGFDRDEEALKMAVARVNDPRLTAFHKSYTEAPSALQELGLDGADGALFDLGLSSYQLDNPARGFSIMADGPLDMRFDLQSPLSAAVIVNTWPMAELERILKDYGEERNYTKIALAIMHARREGKIETTARLKEIVESVQPRRGKTHPATQTFQALRIACNGELDAVERALSSLAQIIRPGGRAAVLTFHSLEDRLVKTRFKELSQSGAWKLVNKHALSPEYEEVRQNRRARSAKLRVIERVL</sequence>
<dbReference type="SUPFAM" id="SSF81799">
    <property type="entry name" value="Putative methyltransferase TM0872, insert domain"/>
    <property type="match status" value="1"/>
</dbReference>
<dbReference type="AlphaFoldDB" id="A0A650F3Q2"/>
<dbReference type="SUPFAM" id="SSF53335">
    <property type="entry name" value="S-adenosyl-L-methionine-dependent methyltransferases"/>
    <property type="match status" value="1"/>
</dbReference>
<dbReference type="InterPro" id="IPR002903">
    <property type="entry name" value="RsmH"/>
</dbReference>
<keyword evidence="6" id="KW-0963">Cytoplasm</keyword>
<evidence type="ECO:0000313" key="7">
    <source>
        <dbReference type="EMBL" id="QGT50555.1"/>
    </source>
</evidence>
<dbReference type="InterPro" id="IPR029063">
    <property type="entry name" value="SAM-dependent_MTases_sf"/>
</dbReference>
<keyword evidence="4 6" id="KW-0808">Transferase</keyword>
<feature type="binding site" evidence="6">
    <location>
        <position position="101"/>
    </location>
    <ligand>
        <name>S-adenosyl-L-methionine</name>
        <dbReference type="ChEBI" id="CHEBI:59789"/>
    </ligand>
</feature>
<dbReference type="Gene3D" id="3.40.50.150">
    <property type="entry name" value="Vaccinia Virus protein VP39"/>
    <property type="match status" value="1"/>
</dbReference>
<comment type="catalytic activity">
    <reaction evidence="6">
        <text>cytidine(1402) in 16S rRNA + S-adenosyl-L-methionine = N(4)-methylcytidine(1402) in 16S rRNA + S-adenosyl-L-homocysteine + H(+)</text>
        <dbReference type="Rhea" id="RHEA:42928"/>
        <dbReference type="Rhea" id="RHEA-COMP:10286"/>
        <dbReference type="Rhea" id="RHEA-COMP:10287"/>
        <dbReference type="ChEBI" id="CHEBI:15378"/>
        <dbReference type="ChEBI" id="CHEBI:57856"/>
        <dbReference type="ChEBI" id="CHEBI:59789"/>
        <dbReference type="ChEBI" id="CHEBI:74506"/>
        <dbReference type="ChEBI" id="CHEBI:82748"/>
        <dbReference type="EC" id="2.1.1.199"/>
    </reaction>
</comment>
<comment type="function">
    <text evidence="6">Specifically methylates the N4 position of cytidine in position 1402 (C1402) of 16S rRNA.</text>
</comment>
<feature type="binding site" evidence="6">
    <location>
        <position position="108"/>
    </location>
    <ligand>
        <name>S-adenosyl-L-methionine</name>
        <dbReference type="ChEBI" id="CHEBI:59789"/>
    </ligand>
</feature>
<dbReference type="EMBL" id="MN577571">
    <property type="protein sequence ID" value="QGT50555.1"/>
    <property type="molecule type" value="Genomic_DNA"/>
</dbReference>